<feature type="transmembrane region" description="Helical" evidence="4">
    <location>
        <begin position="250"/>
        <end position="268"/>
    </location>
</feature>
<dbReference type="PROSITE" id="PS50850">
    <property type="entry name" value="MFS"/>
    <property type="match status" value="1"/>
</dbReference>
<keyword evidence="3 4" id="KW-0472">Membrane</keyword>
<dbReference type="InterPro" id="IPR052952">
    <property type="entry name" value="MFS-Transporter"/>
</dbReference>
<evidence type="ECO:0000256" key="3">
    <source>
        <dbReference type="ARBA" id="ARBA00023136"/>
    </source>
</evidence>
<keyword evidence="7" id="KW-1185">Reference proteome</keyword>
<feature type="transmembrane region" description="Helical" evidence="4">
    <location>
        <begin position="214"/>
        <end position="238"/>
    </location>
</feature>
<sequence length="398" mass="40273">MVDANTVLRPAPALLPALGAMTLLQALVALALFAPGVVAPRAHIEVWQLSMFSGAVFAVGIPASFWGGGLIARLGSLRIASLCAAAIVVSMVLASLGSSSALLAAGLCLGLAMGPETPASAALLARLVTPRRRAFVFSVRQTGNQIGAVCGSLALPAIAISLGPSWCYAVVGICALVAVALFEWLRPAYAGKIAPPPNLDLRARLALVTADRRIAMLALASMPFSAMQVSLNTVFVTLGTRELGLSHIEAGMALACAQAGGLVGRLGWGFVAMRLNASRAVLVVIGLGMAFCAALLGFHGASLGRAGQFAVAALFGLTASGWNGVFVAEIAHLAPQDRIGETTGAVLTASYAGLLAAPILVSILDGAASLGAAFVTLAGLAFCGTLALMWGAHDIADQ</sequence>
<organism evidence="6 7">
    <name type="scientific">Bradyrhizobium campsiandrae</name>
    <dbReference type="NCBI Taxonomy" id="1729892"/>
    <lineage>
        <taxon>Bacteria</taxon>
        <taxon>Pseudomonadati</taxon>
        <taxon>Pseudomonadota</taxon>
        <taxon>Alphaproteobacteria</taxon>
        <taxon>Hyphomicrobiales</taxon>
        <taxon>Nitrobacteraceae</taxon>
        <taxon>Bradyrhizobium</taxon>
    </lineage>
</organism>
<accession>A0ABR7U759</accession>
<evidence type="ECO:0000313" key="7">
    <source>
        <dbReference type="Proteomes" id="UP000639516"/>
    </source>
</evidence>
<feature type="transmembrane region" description="Helical" evidence="4">
    <location>
        <begin position="280"/>
        <end position="303"/>
    </location>
</feature>
<dbReference type="InterPro" id="IPR036259">
    <property type="entry name" value="MFS_trans_sf"/>
</dbReference>
<feature type="transmembrane region" description="Helical" evidence="4">
    <location>
        <begin position="309"/>
        <end position="331"/>
    </location>
</feature>
<dbReference type="RefSeq" id="WP_188097146.1">
    <property type="nucleotide sequence ID" value="NZ_JAANIH010000005.1"/>
</dbReference>
<name>A0ABR7U759_9BRAD</name>
<feature type="transmembrane region" description="Helical" evidence="4">
    <location>
        <begin position="370"/>
        <end position="392"/>
    </location>
</feature>
<evidence type="ECO:0000313" key="6">
    <source>
        <dbReference type="EMBL" id="MBC9979259.1"/>
    </source>
</evidence>
<feature type="transmembrane region" description="Helical" evidence="4">
    <location>
        <begin position="12"/>
        <end position="34"/>
    </location>
</feature>
<feature type="transmembrane region" description="Helical" evidence="4">
    <location>
        <begin position="343"/>
        <end position="364"/>
    </location>
</feature>
<evidence type="ECO:0000256" key="4">
    <source>
        <dbReference type="SAM" id="Phobius"/>
    </source>
</evidence>
<dbReference type="InterPro" id="IPR020846">
    <property type="entry name" value="MFS_dom"/>
</dbReference>
<feature type="transmembrane region" description="Helical" evidence="4">
    <location>
        <begin position="46"/>
        <end position="67"/>
    </location>
</feature>
<dbReference type="PANTHER" id="PTHR23527">
    <property type="entry name" value="BLL3282 PROTEIN"/>
    <property type="match status" value="1"/>
</dbReference>
<dbReference type="Pfam" id="PF07690">
    <property type="entry name" value="MFS_1"/>
    <property type="match status" value="1"/>
</dbReference>
<dbReference type="InterPro" id="IPR011701">
    <property type="entry name" value="MFS"/>
</dbReference>
<keyword evidence="1 4" id="KW-0812">Transmembrane</keyword>
<reference evidence="6 7" key="1">
    <citation type="journal article" date="2020" name="Arch. Microbiol.">
        <title>Bradyrhizobium campsiandrae sp. nov., a nitrogen-fixing bacterial strain isolated from a native leguminous tree from the Amazon adapted to flooded conditions.</title>
        <authorList>
            <person name="Cabral Michel D."/>
            <person name="Martins da Costa E."/>
            <person name="Azarias Guimaraes A."/>
            <person name="Soares de Carvalho T."/>
            <person name="Santos de Castro Caputo P."/>
            <person name="Willems A."/>
            <person name="de Souza Moreira F.M."/>
        </authorList>
    </citation>
    <scope>NUCLEOTIDE SEQUENCE [LARGE SCALE GENOMIC DNA]</scope>
    <source>
        <strain evidence="7">INPA 384B</strain>
    </source>
</reference>
<dbReference type="SUPFAM" id="SSF103473">
    <property type="entry name" value="MFS general substrate transporter"/>
    <property type="match status" value="1"/>
</dbReference>
<feature type="transmembrane region" description="Helical" evidence="4">
    <location>
        <begin position="79"/>
        <end position="96"/>
    </location>
</feature>
<feature type="domain" description="Major facilitator superfamily (MFS) profile" evidence="5">
    <location>
        <begin position="1"/>
        <end position="396"/>
    </location>
</feature>
<keyword evidence="2 4" id="KW-1133">Transmembrane helix</keyword>
<dbReference type="EMBL" id="JAATTO010000017">
    <property type="protein sequence ID" value="MBC9979259.1"/>
    <property type="molecule type" value="Genomic_DNA"/>
</dbReference>
<evidence type="ECO:0000256" key="1">
    <source>
        <dbReference type="ARBA" id="ARBA00022692"/>
    </source>
</evidence>
<dbReference type="Gene3D" id="1.20.1250.20">
    <property type="entry name" value="MFS general substrate transporter like domains"/>
    <property type="match status" value="2"/>
</dbReference>
<feature type="transmembrane region" description="Helical" evidence="4">
    <location>
        <begin position="168"/>
        <end position="185"/>
    </location>
</feature>
<proteinExistence type="predicted"/>
<dbReference type="PANTHER" id="PTHR23527:SF1">
    <property type="entry name" value="BLL3282 PROTEIN"/>
    <property type="match status" value="1"/>
</dbReference>
<dbReference type="Proteomes" id="UP000639516">
    <property type="component" value="Unassembled WGS sequence"/>
</dbReference>
<gene>
    <name evidence="6" type="ORF">HA482_13720</name>
</gene>
<protein>
    <submittedName>
        <fullName evidence="6">MFS transporter</fullName>
    </submittedName>
</protein>
<evidence type="ECO:0000259" key="5">
    <source>
        <dbReference type="PROSITE" id="PS50850"/>
    </source>
</evidence>
<evidence type="ECO:0000256" key="2">
    <source>
        <dbReference type="ARBA" id="ARBA00022989"/>
    </source>
</evidence>
<comment type="caution">
    <text evidence="6">The sequence shown here is derived from an EMBL/GenBank/DDBJ whole genome shotgun (WGS) entry which is preliminary data.</text>
</comment>